<dbReference type="EMBL" id="CP121769">
    <property type="protein sequence ID" value="WGE11138.1"/>
    <property type="molecule type" value="Genomic_DNA"/>
</dbReference>
<protein>
    <submittedName>
        <fullName evidence="1">Uncharacterized protein</fullName>
    </submittedName>
</protein>
<sequence>MTRSEWEAYLKAQEAEGVKQVQNLKAKGLKGWALIDQFVAGRVLASQICPEKPELNRVDRAFLSLDYLQRRRLLGMANLLAQEQGQSVEINANKPLDEFKQAERAWIACALREMREISGKFGQNLKFYEFHETAKRKGNYE</sequence>
<evidence type="ECO:0000313" key="1">
    <source>
        <dbReference type="EMBL" id="WGE11138.1"/>
    </source>
</evidence>
<evidence type="ECO:0000313" key="2">
    <source>
        <dbReference type="Proteomes" id="UP001222296"/>
    </source>
</evidence>
<dbReference type="AlphaFoldDB" id="A0A084EX58"/>
<proteinExistence type="predicted"/>
<organism evidence="1 2">
    <name type="scientific">Glaesserella parasuis</name>
    <name type="common">Haemophilus parasuis</name>
    <dbReference type="NCBI Taxonomy" id="738"/>
    <lineage>
        <taxon>Bacteria</taxon>
        <taxon>Pseudomonadati</taxon>
        <taxon>Pseudomonadota</taxon>
        <taxon>Gammaproteobacteria</taxon>
        <taxon>Pasteurellales</taxon>
        <taxon>Pasteurellaceae</taxon>
        <taxon>Glaesserella</taxon>
    </lineage>
</organism>
<reference evidence="1" key="1">
    <citation type="submission" date="2023-04" db="EMBL/GenBank/DDBJ databases">
        <title>Molecular characterization of the Integrative and Conjugative elements harboring multidrug-resistance gene from Glaesserella (Haemophilus) parasuis.</title>
        <authorList>
            <person name="Che Y."/>
            <person name="Zhou L."/>
        </authorList>
    </citation>
    <scope>NUCLEOTIDE SEQUENCE</scope>
    <source>
        <strain evidence="1">Z44</strain>
    </source>
</reference>
<accession>A0A084EX58</accession>
<gene>
    <name evidence="1" type="ORF">QBL01_06140</name>
</gene>
<dbReference type="Proteomes" id="UP001222296">
    <property type="component" value="Chromosome"/>
</dbReference>
<name>A0A084EX58_GLAPU</name>
<dbReference type="RefSeq" id="WP_021115791.1">
    <property type="nucleotide sequence ID" value="NZ_CBCRUP010000003.1"/>
</dbReference>